<dbReference type="InterPro" id="IPR044746">
    <property type="entry name" value="ABCC_6TM_D1"/>
</dbReference>
<dbReference type="PROSITE" id="PS50929">
    <property type="entry name" value="ABC_TM1F"/>
    <property type="match status" value="2"/>
</dbReference>
<dbReference type="FunFam" id="1.20.1560.10:FF:000066">
    <property type="entry name" value="ABC multidrug transporter (Eurofung)"/>
    <property type="match status" value="1"/>
</dbReference>
<dbReference type="CDD" id="cd18580">
    <property type="entry name" value="ABC_6TM_ABCC_D2"/>
    <property type="match status" value="1"/>
</dbReference>
<dbReference type="GO" id="GO:0016887">
    <property type="term" value="F:ATP hydrolysis activity"/>
    <property type="evidence" value="ECO:0007669"/>
    <property type="project" value="InterPro"/>
</dbReference>
<feature type="domain" description="ABC transporter" evidence="12">
    <location>
        <begin position="607"/>
        <end position="836"/>
    </location>
</feature>
<dbReference type="InterPro" id="IPR003439">
    <property type="entry name" value="ABC_transporter-like_ATP-bd"/>
</dbReference>
<dbReference type="SMART" id="SM00382">
    <property type="entry name" value="AAA"/>
    <property type="match status" value="2"/>
</dbReference>
<evidence type="ECO:0000256" key="6">
    <source>
        <dbReference type="ARBA" id="ARBA00022840"/>
    </source>
</evidence>
<proteinExistence type="predicted"/>
<dbReference type="InterPro" id="IPR027417">
    <property type="entry name" value="P-loop_NTPase"/>
</dbReference>
<protein>
    <recommendedName>
        <fullName evidence="16">ABC transporter</fullName>
    </recommendedName>
</protein>
<evidence type="ECO:0000256" key="3">
    <source>
        <dbReference type="ARBA" id="ARBA00022475"/>
    </source>
</evidence>
<keyword evidence="6" id="KW-0067">ATP-binding</keyword>
<dbReference type="Pfam" id="PF00005">
    <property type="entry name" value="ABC_tran"/>
    <property type="match status" value="2"/>
</dbReference>
<feature type="transmembrane region" description="Helical" evidence="11">
    <location>
        <begin position="36"/>
        <end position="58"/>
    </location>
</feature>
<dbReference type="FunFam" id="1.20.1560.10:FF:000055">
    <property type="entry name" value="ABC multidrug transporter (Eurofung)"/>
    <property type="match status" value="1"/>
</dbReference>
<evidence type="ECO:0000259" key="12">
    <source>
        <dbReference type="PROSITE" id="PS50893"/>
    </source>
</evidence>
<dbReference type="InterPro" id="IPR011527">
    <property type="entry name" value="ABC1_TM_dom"/>
</dbReference>
<keyword evidence="15" id="KW-1185">Reference proteome</keyword>
<feature type="transmembrane region" description="Helical" evidence="11">
    <location>
        <begin position="947"/>
        <end position="974"/>
    </location>
</feature>
<feature type="transmembrane region" description="Helical" evidence="11">
    <location>
        <begin position="309"/>
        <end position="328"/>
    </location>
</feature>
<feature type="transmembrane region" description="Helical" evidence="11">
    <location>
        <begin position="1038"/>
        <end position="1065"/>
    </location>
</feature>
<dbReference type="SUPFAM" id="SSF52540">
    <property type="entry name" value="P-loop containing nucleoside triphosphate hydrolases"/>
    <property type="match status" value="2"/>
</dbReference>
<feature type="transmembrane region" description="Helical" evidence="11">
    <location>
        <begin position="98"/>
        <end position="118"/>
    </location>
</feature>
<evidence type="ECO:0000256" key="8">
    <source>
        <dbReference type="ARBA" id="ARBA00023136"/>
    </source>
</evidence>
<dbReference type="InterPro" id="IPR010730">
    <property type="entry name" value="HET"/>
</dbReference>
<dbReference type="GO" id="GO:0005524">
    <property type="term" value="F:ATP binding"/>
    <property type="evidence" value="ECO:0007669"/>
    <property type="project" value="UniProtKB-KW"/>
</dbReference>
<keyword evidence="7 11" id="KW-1133">Transmembrane helix</keyword>
<dbReference type="VEuPathDB" id="FungiDB:F4678DRAFT_481913"/>
<sequence length="2130" mass="236310">MMDSTKILLCGDKSFGPAVEDGCRGGFDFTVQFEELVLALLPAAVFLLLTPFRAFALLQRRIIARRNGLYFAKMGTIAVYVALQLALLVQWAKPDLRSSISIASTALSLTSGLSLALLSHLEHSKSIRPSFIITFYLVVTVFLDVARARTQWLLDDADNIAATLTASLAVKVVLLALEAIDKRRFLIDRNREYPRESTSGPLSRGFFLWLNSLLLSGFGKVLSLADLPSISEKLDSQVLAKDLTEVWDTRNQKRSHALAVATVLAFRWEVLLIVFPKLAYVALSLSQPFLIQEAVSFVQNKGAENSNDVGYGLIGAFALVYIGLAITMGWSSHLTYRLMTMMRGGLVSLIYRKMLRTPMTSLNDSAAVTLMGIDVQRIAETFHYLLVETVPAFIQLGIATYLLYLQVGGVFVVLLILSIAATLLSGQIADSVSKTQKTWLEYIQTRIHFTSEILGSMKNVKMLGLTGQMFDMIQKLRDDEIAKSKKYRRVQAYYISIVNTPDILAKILLFGAYAIAAHLNGTDSLSVSQAISSLALISLVSVPLGSILTAIPQGWGALGCFQRIQAFLNDMPDEEQQSLDANRDVSSELSSVSTELHHLPQTGLGNVTLENASFGWSQSTQNLVSGATVRIDPSKIGLTILTGPVGCGKSTFLKGILKETPYHKGCIKNLRSRVAFCDQTPWLISGSIRANIIAESEFDERWYRSVVNACALDIDISRLSHGDMTLVGSKGVKLSGGQKQRISVARAVYSRKPIAILDDILSGLDAVTEENVFRGVFGKNGLFRKIGTTVILATHSIKRLPEADLILAMDESGRIVEQGKFSDLNIPGRYVHSLNISSTPSSAEDDEGSSPAHDESASPTDAPVESQDQDSSRRQGTGRLTSTIPLHWDAGNCSCFLPSLSSMNQPMAYKVSPSCLPYYSLYLTKIPVAVWLNLWAQSNEQGGPPRLGYWLGIFAAFSVAEIIGLVSSIAYLYVDIIPNGGKHLHSSILKAALNAPMSFLARTETGVLVNRFSQDLRLADMTLPGAIVNVAFQSGQCIVATVLAATAVGYFAAVLPFVIFVLYLIQRFYLRTSRQLRLLELETSAPLFSHFIESLNGIVTIRAFGWTGAYTAKTNKLLDQSQKPFYLLLCIQRWLVLVLDLVVAGLAVLLVGLAVALRSKVNPGFLGIALVQLTSLSHALTSLVQFWTLLETSIGAIARIKDFSENTPRELTAEESSQPPPNWPLHGALSFDSISASYEDNGPLILKDVSFSVKGGQKVGIVGRTGSGKSSTVQAILRMINIKGGRILIDNVDIATLTGSVVREHIITLTQDPFLFPASIRSNIDPLGAYSDEEILVALEKVKLWSILRNKAEGSNPDTQQVLDTCIDADFLSHGQHQLFCLARALLKPGKVLILDEPTSSVDSKTDAQMQAIIRDEFREHTIIMIAHRLSSLRDFDHILVLDQGSLVETGHPDELLGNSSSRFAKMYYGSTGKQATGNTLFLLRDVLAFFDPGMDTNSNAIYTEMSTSSLDIMEMFKGRSPHRPLDKEGKEIRIVRLLPNVFSAPVECELEHIVLEPGADYEAVSYCWGDASITQPILLDGEPYSITLTLLGGLRYLRQEISPRKLWIDSLCINQTDTAERSREILRMREIYRLARSVLIWLGDFAPFTRLHVKRIFEHVARLASCSDEEQDAALIRATGYDELWRMQSELREFIQTRRWFRRIWVLQEVAVRPKPYVKDLPAGPNLLCGDLVLPFAYLRAVDEYWVTNTEDKRIGLPPICSSLDRMRVIWYGHQTILLDEEPSTLAQRLAWILALVSARFQATVRILPSLLDWSDKTYVDQRDIIYGTLGLLNADSLPAELMPDYNKSPNEVLVDFASYIVTHSQILTVLQYNSMKTQKLPTWVPDWQYDSWCPIPFGAAPHKGCHCRILVETGALEVDVVVITEISRVGPRLRCRQAGETLDSVWSDFFLDAEDSLGGMESTIWGYSSFGKALWQLLLVFDLSRQDLHEAGWHLAVAEEVPPLFFWEGALTHGLRSHSLREALSELETSIPHRYVFRGMDESIGIMCQPDVLLKEHDIVCTITGSYADFILRGCSDGYKIIGRCERSRRGNLTIGDIGLHRWAGTTHLYEFYEELWDTSDNQRMLIY</sequence>
<comment type="subcellular location">
    <subcellularLocation>
        <location evidence="1">Cell membrane</location>
        <topology evidence="1">Multi-pass membrane protein</topology>
    </subcellularLocation>
</comment>
<keyword evidence="3" id="KW-1003">Cell membrane</keyword>
<name>A0A9W8ND93_9PEZI</name>
<feature type="domain" description="ABC transporter" evidence="12">
    <location>
        <begin position="1229"/>
        <end position="1469"/>
    </location>
</feature>
<evidence type="ECO:0000256" key="9">
    <source>
        <dbReference type="ARBA" id="ARBA00023180"/>
    </source>
</evidence>
<feature type="transmembrane region" description="Helical" evidence="11">
    <location>
        <begin position="130"/>
        <end position="148"/>
    </location>
</feature>
<dbReference type="InterPro" id="IPR050173">
    <property type="entry name" value="ABC_transporter_C-like"/>
</dbReference>
<dbReference type="GO" id="GO:0005886">
    <property type="term" value="C:plasma membrane"/>
    <property type="evidence" value="ECO:0007669"/>
    <property type="project" value="UniProtKB-SubCell"/>
</dbReference>
<dbReference type="InterPro" id="IPR003593">
    <property type="entry name" value="AAA+_ATPase"/>
</dbReference>
<dbReference type="CDD" id="cd03250">
    <property type="entry name" value="ABCC_MRP_domain1"/>
    <property type="match status" value="1"/>
</dbReference>
<feature type="transmembrane region" description="Helical" evidence="11">
    <location>
        <begin position="70"/>
        <end position="92"/>
    </location>
</feature>
<keyword evidence="2" id="KW-0813">Transport</keyword>
<dbReference type="InterPro" id="IPR056227">
    <property type="entry name" value="TMD0_ABC"/>
</dbReference>
<feature type="transmembrane region" description="Helical" evidence="11">
    <location>
        <begin position="160"/>
        <end position="180"/>
    </location>
</feature>
<evidence type="ECO:0000256" key="5">
    <source>
        <dbReference type="ARBA" id="ARBA00022741"/>
    </source>
</evidence>
<dbReference type="CDD" id="cd03244">
    <property type="entry name" value="ABCC_MRP_domain2"/>
    <property type="match status" value="1"/>
</dbReference>
<dbReference type="PROSITE" id="PS50893">
    <property type="entry name" value="ABC_TRANSPORTER_2"/>
    <property type="match status" value="2"/>
</dbReference>
<evidence type="ECO:0000313" key="15">
    <source>
        <dbReference type="Proteomes" id="UP001148614"/>
    </source>
</evidence>
<dbReference type="PROSITE" id="PS00211">
    <property type="entry name" value="ABC_TRANSPORTER_1"/>
    <property type="match status" value="1"/>
</dbReference>
<dbReference type="Gene3D" id="1.20.1560.10">
    <property type="entry name" value="ABC transporter type 1, transmembrane domain"/>
    <property type="match status" value="2"/>
</dbReference>
<feature type="transmembrane region" description="Helical" evidence="11">
    <location>
        <begin position="384"/>
        <end position="404"/>
    </location>
</feature>
<dbReference type="Pfam" id="PF24357">
    <property type="entry name" value="TMD0_ABC"/>
    <property type="match status" value="1"/>
</dbReference>
<evidence type="ECO:0000256" key="2">
    <source>
        <dbReference type="ARBA" id="ARBA00022448"/>
    </source>
</evidence>
<evidence type="ECO:0000259" key="13">
    <source>
        <dbReference type="PROSITE" id="PS50929"/>
    </source>
</evidence>
<dbReference type="VEuPathDB" id="FungiDB:F4678DRAFT_474439"/>
<evidence type="ECO:0000256" key="4">
    <source>
        <dbReference type="ARBA" id="ARBA00022692"/>
    </source>
</evidence>
<reference evidence="14" key="1">
    <citation type="submission" date="2022-07" db="EMBL/GenBank/DDBJ databases">
        <title>Genome Sequence of Xylaria arbuscula.</title>
        <authorList>
            <person name="Buettner E."/>
        </authorList>
    </citation>
    <scope>NUCLEOTIDE SEQUENCE</scope>
    <source>
        <strain evidence="14">VT107</strain>
    </source>
</reference>
<evidence type="ECO:0000256" key="7">
    <source>
        <dbReference type="ARBA" id="ARBA00022989"/>
    </source>
</evidence>
<dbReference type="CDD" id="cd18579">
    <property type="entry name" value="ABC_6TM_ABCC_D1"/>
    <property type="match status" value="1"/>
</dbReference>
<feature type="transmembrane region" description="Helical" evidence="11">
    <location>
        <begin position="492"/>
        <end position="516"/>
    </location>
</feature>
<feature type="transmembrane region" description="Helical" evidence="11">
    <location>
        <begin position="410"/>
        <end position="429"/>
    </location>
</feature>
<evidence type="ECO:0000256" key="10">
    <source>
        <dbReference type="SAM" id="MobiDB-lite"/>
    </source>
</evidence>
<accession>A0A9W8ND93</accession>
<dbReference type="Gene3D" id="3.40.50.300">
    <property type="entry name" value="P-loop containing nucleotide triphosphate hydrolases"/>
    <property type="match status" value="2"/>
</dbReference>
<evidence type="ECO:0000256" key="11">
    <source>
        <dbReference type="SAM" id="Phobius"/>
    </source>
</evidence>
<keyword evidence="8 11" id="KW-0472">Membrane</keyword>
<feature type="region of interest" description="Disordered" evidence="10">
    <location>
        <begin position="835"/>
        <end position="879"/>
    </location>
</feature>
<dbReference type="SUPFAM" id="SSF90123">
    <property type="entry name" value="ABC transporter transmembrane region"/>
    <property type="match status" value="2"/>
</dbReference>
<gene>
    <name evidence="14" type="ORF">NPX13_g6005</name>
</gene>
<evidence type="ECO:0000256" key="1">
    <source>
        <dbReference type="ARBA" id="ARBA00004651"/>
    </source>
</evidence>
<dbReference type="Pfam" id="PF06985">
    <property type="entry name" value="HET"/>
    <property type="match status" value="1"/>
</dbReference>
<feature type="domain" description="ABC transmembrane type-1" evidence="13">
    <location>
        <begin position="278"/>
        <end position="553"/>
    </location>
</feature>
<dbReference type="PANTHER" id="PTHR24223">
    <property type="entry name" value="ATP-BINDING CASSETTE SUB-FAMILY C"/>
    <property type="match status" value="1"/>
</dbReference>
<keyword evidence="5" id="KW-0547">Nucleotide-binding</keyword>
<evidence type="ECO:0008006" key="16">
    <source>
        <dbReference type="Google" id="ProtNLM"/>
    </source>
</evidence>
<comment type="caution">
    <text evidence="14">The sequence shown here is derived from an EMBL/GenBank/DDBJ whole genome shotgun (WGS) entry which is preliminary data.</text>
</comment>
<dbReference type="EMBL" id="JANPWZ010001011">
    <property type="protein sequence ID" value="KAJ3569671.1"/>
    <property type="molecule type" value="Genomic_DNA"/>
</dbReference>
<feature type="domain" description="ABC transmembrane type-1" evidence="13">
    <location>
        <begin position="941"/>
        <end position="1192"/>
    </location>
</feature>
<dbReference type="Proteomes" id="UP001148614">
    <property type="component" value="Unassembled WGS sequence"/>
</dbReference>
<dbReference type="Pfam" id="PF00664">
    <property type="entry name" value="ABC_membrane"/>
    <property type="match status" value="2"/>
</dbReference>
<dbReference type="InterPro" id="IPR036640">
    <property type="entry name" value="ABC1_TM_sf"/>
</dbReference>
<keyword evidence="9" id="KW-0325">Glycoprotein</keyword>
<dbReference type="InterPro" id="IPR017871">
    <property type="entry name" value="ABC_transporter-like_CS"/>
</dbReference>
<dbReference type="PANTHER" id="PTHR24223:SF399">
    <property type="entry name" value="ABC TRANSPORTER ATNG"/>
    <property type="match status" value="1"/>
</dbReference>
<dbReference type="GO" id="GO:0140359">
    <property type="term" value="F:ABC-type transporter activity"/>
    <property type="evidence" value="ECO:0007669"/>
    <property type="project" value="InterPro"/>
</dbReference>
<feature type="transmembrane region" description="Helical" evidence="11">
    <location>
        <begin position="1125"/>
        <end position="1157"/>
    </location>
</feature>
<dbReference type="FunFam" id="3.40.50.300:FF:000838">
    <property type="entry name" value="ABC multidrug transporter (Eurofung)"/>
    <property type="match status" value="1"/>
</dbReference>
<dbReference type="InterPro" id="IPR044726">
    <property type="entry name" value="ABCC_6TM_D2"/>
</dbReference>
<evidence type="ECO:0000313" key="14">
    <source>
        <dbReference type="EMBL" id="KAJ3569671.1"/>
    </source>
</evidence>
<keyword evidence="4 11" id="KW-0812">Transmembrane</keyword>
<organism evidence="14 15">
    <name type="scientific">Xylaria arbuscula</name>
    <dbReference type="NCBI Taxonomy" id="114810"/>
    <lineage>
        <taxon>Eukaryota</taxon>
        <taxon>Fungi</taxon>
        <taxon>Dikarya</taxon>
        <taxon>Ascomycota</taxon>
        <taxon>Pezizomycotina</taxon>
        <taxon>Sordariomycetes</taxon>
        <taxon>Xylariomycetidae</taxon>
        <taxon>Xylariales</taxon>
        <taxon>Xylariaceae</taxon>
        <taxon>Xylaria</taxon>
    </lineage>
</organism>